<dbReference type="EMBL" id="BGPR01014757">
    <property type="protein sequence ID" value="GBN66561.1"/>
    <property type="molecule type" value="Genomic_DNA"/>
</dbReference>
<evidence type="ECO:0000313" key="2">
    <source>
        <dbReference type="Proteomes" id="UP000499080"/>
    </source>
</evidence>
<keyword evidence="2" id="KW-1185">Reference proteome</keyword>
<accession>A0A4Y2QTB0</accession>
<comment type="caution">
    <text evidence="1">The sequence shown here is derived from an EMBL/GenBank/DDBJ whole genome shotgun (WGS) entry which is preliminary data.</text>
</comment>
<reference evidence="1 2" key="1">
    <citation type="journal article" date="2019" name="Sci. Rep.">
        <title>Orb-weaving spider Araneus ventricosus genome elucidates the spidroin gene catalogue.</title>
        <authorList>
            <person name="Kono N."/>
            <person name="Nakamura H."/>
            <person name="Ohtoshi R."/>
            <person name="Moran D.A.P."/>
            <person name="Shinohara A."/>
            <person name="Yoshida Y."/>
            <person name="Fujiwara M."/>
            <person name="Mori M."/>
            <person name="Tomita M."/>
            <person name="Arakawa K."/>
        </authorList>
    </citation>
    <scope>NUCLEOTIDE SEQUENCE [LARGE SCALE GENOMIC DNA]</scope>
</reference>
<organism evidence="1 2">
    <name type="scientific">Araneus ventricosus</name>
    <name type="common">Orbweaver spider</name>
    <name type="synonym">Epeira ventricosa</name>
    <dbReference type="NCBI Taxonomy" id="182803"/>
    <lineage>
        <taxon>Eukaryota</taxon>
        <taxon>Metazoa</taxon>
        <taxon>Ecdysozoa</taxon>
        <taxon>Arthropoda</taxon>
        <taxon>Chelicerata</taxon>
        <taxon>Arachnida</taxon>
        <taxon>Araneae</taxon>
        <taxon>Araneomorphae</taxon>
        <taxon>Entelegynae</taxon>
        <taxon>Araneoidea</taxon>
        <taxon>Araneidae</taxon>
        <taxon>Araneus</taxon>
    </lineage>
</organism>
<dbReference type="AlphaFoldDB" id="A0A4Y2QTB0"/>
<gene>
    <name evidence="1" type="ORF">AVEN_110236_1</name>
</gene>
<evidence type="ECO:0000313" key="1">
    <source>
        <dbReference type="EMBL" id="GBN66561.1"/>
    </source>
</evidence>
<dbReference type="Proteomes" id="UP000499080">
    <property type="component" value="Unassembled WGS sequence"/>
</dbReference>
<sequence length="70" mass="8069">MVAGGLLWFVEVYHIIRPASPQNFPVTQQFRPDEIQRVPYQRLNLSPFTDNSQYGFSANQNQIKGVNTFP</sequence>
<proteinExistence type="predicted"/>
<name>A0A4Y2QTB0_ARAVE</name>
<protein>
    <submittedName>
        <fullName evidence="1">Uncharacterized protein</fullName>
    </submittedName>
</protein>